<accession>A0ABU9DVT1</accession>
<evidence type="ECO:0000313" key="1">
    <source>
        <dbReference type="EMBL" id="MEK8132980.1"/>
    </source>
</evidence>
<keyword evidence="2" id="KW-1185">Reference proteome</keyword>
<protein>
    <submittedName>
        <fullName evidence="1">Uncharacterized protein</fullName>
    </submittedName>
</protein>
<reference evidence="1 2" key="1">
    <citation type="submission" date="2024-04" db="EMBL/GenBank/DDBJ databases">
        <title>draft genome sequnece of Paenibacillus filicis.</title>
        <authorList>
            <person name="Kim D.-U."/>
        </authorList>
    </citation>
    <scope>NUCLEOTIDE SEQUENCE [LARGE SCALE GENOMIC DNA]</scope>
    <source>
        <strain evidence="1 2">KACC14197</strain>
    </source>
</reference>
<gene>
    <name evidence="1" type="ORF">WMW72_34385</name>
</gene>
<name>A0ABU9DVT1_9BACL</name>
<evidence type="ECO:0000313" key="2">
    <source>
        <dbReference type="Proteomes" id="UP001469365"/>
    </source>
</evidence>
<proteinExistence type="predicted"/>
<sequence length="679" mass="76472">MTSHINNTYDNSNDQYPHFSEAIKNVFSNFGSKPLFTTGVEDLFEVFLNNLPQEARQHYTCSCCRHFVSRFGGLVSISEDGEISSVLWDEDRTPTFFVESVKAMKGIVLNSKVTGVFFSSERTLGQPNSGGWNHMSVSLPEEKVYRSRLKTAGQEMAEKKEDFRILNAGLGEFPLDIVNQAVTLLESESLYRSDICIGIAKFLQGLHSKHRDTQNSLTRDNITWLAVATAPSGFCHIKSSMIGTLLDDISEGYSVDVISRRFAEKMNPSNYMRSQSSPSQGNIQQAEKIVEKLGIAKSLKRRYARFDEIPQFIWKEKETVKEAVKKVGGVFSGITPKEKLTTPNNVMNLPSTVMTFDKFRRTVIPTAESIEVMVDKPNRLMALVTASDTDAPNILQWDNTFSWYYHGGIDGEIKRRVESAGGKYEGNEIRCSLIWEGYTDLDLHCITPRGEHIFYGQKQSNCSGWLDVDANGGRATTQYPVENIRWSEGSAVNGHYHFYVHNYCERGDGTTPYKVELEINGEVFVFNGLASGTGYKLDVFKFDYKRGQRPNIVNVNQYSSDGSWNVPVNGFVKVKGVTDSPNHWGEVKVAHSGHHIFFLLDECKDLSQGKGRGFFNEMLKSDLREIRKTLEAYTANAPIDEIESASACGVGYSKDSDWNLFVKVTSNNSTRLIKIDRWD</sequence>
<dbReference type="RefSeq" id="WP_341420109.1">
    <property type="nucleotide sequence ID" value="NZ_JBBPCC010000039.1"/>
</dbReference>
<comment type="caution">
    <text evidence="1">The sequence shown here is derived from an EMBL/GenBank/DDBJ whole genome shotgun (WGS) entry which is preliminary data.</text>
</comment>
<organism evidence="1 2">
    <name type="scientific">Paenibacillus filicis</name>
    <dbReference type="NCBI Taxonomy" id="669464"/>
    <lineage>
        <taxon>Bacteria</taxon>
        <taxon>Bacillati</taxon>
        <taxon>Bacillota</taxon>
        <taxon>Bacilli</taxon>
        <taxon>Bacillales</taxon>
        <taxon>Paenibacillaceae</taxon>
        <taxon>Paenibacillus</taxon>
    </lineage>
</organism>
<dbReference type="Proteomes" id="UP001469365">
    <property type="component" value="Unassembled WGS sequence"/>
</dbReference>
<dbReference type="EMBL" id="JBBPCC010000039">
    <property type="protein sequence ID" value="MEK8132980.1"/>
    <property type="molecule type" value="Genomic_DNA"/>
</dbReference>